<feature type="domain" description="LysM" evidence="8">
    <location>
        <begin position="84"/>
        <end position="129"/>
    </location>
</feature>
<protein>
    <submittedName>
        <fullName evidence="10">NlpC/P60 family protein</fullName>
    </submittedName>
</protein>
<dbReference type="HOGENOM" id="CLU_016043_1_1_9"/>
<dbReference type="PANTHER" id="PTHR47053">
    <property type="entry name" value="MUREIN DD-ENDOPEPTIDASE MEPH-RELATED"/>
    <property type="match status" value="1"/>
</dbReference>
<dbReference type="CDD" id="cd00118">
    <property type="entry name" value="LysM"/>
    <property type="match status" value="2"/>
</dbReference>
<keyword evidence="2" id="KW-0645">Protease</keyword>
<dbReference type="GO" id="GO:0006508">
    <property type="term" value="P:proteolysis"/>
    <property type="evidence" value="ECO:0007669"/>
    <property type="project" value="UniProtKB-KW"/>
</dbReference>
<dbReference type="GO" id="GO:0008234">
    <property type="term" value="F:cysteine-type peptidase activity"/>
    <property type="evidence" value="ECO:0007669"/>
    <property type="project" value="UniProtKB-KW"/>
</dbReference>
<dbReference type="Pfam" id="PF00877">
    <property type="entry name" value="NLPC_P60"/>
    <property type="match status" value="1"/>
</dbReference>
<feature type="chain" id="PRO_5002472703" evidence="7">
    <location>
        <begin position="35"/>
        <end position="286"/>
    </location>
</feature>
<accession>A0A0F4LN28</accession>
<evidence type="ECO:0000256" key="1">
    <source>
        <dbReference type="ARBA" id="ARBA00007074"/>
    </source>
</evidence>
<evidence type="ECO:0000259" key="8">
    <source>
        <dbReference type="PROSITE" id="PS51782"/>
    </source>
</evidence>
<keyword evidence="10" id="KW-0614">Plasmid</keyword>
<keyword evidence="6" id="KW-0788">Thiol protease</keyword>
<dbReference type="Gene3D" id="3.90.1720.10">
    <property type="entry name" value="endopeptidase domain like (from Nostoc punctiforme)"/>
    <property type="match status" value="1"/>
</dbReference>
<dbReference type="SMART" id="SM00257">
    <property type="entry name" value="LysM"/>
    <property type="match status" value="2"/>
</dbReference>
<proteinExistence type="inferred from homology"/>
<feature type="domain" description="NlpC/P60" evidence="9">
    <location>
        <begin position="158"/>
        <end position="286"/>
    </location>
</feature>
<feature type="domain" description="LysM" evidence="8">
    <location>
        <begin position="35"/>
        <end position="79"/>
    </location>
</feature>
<dbReference type="SUPFAM" id="SSF54106">
    <property type="entry name" value="LysM domain"/>
    <property type="match status" value="2"/>
</dbReference>
<keyword evidence="3 7" id="KW-0732">Signal</keyword>
<evidence type="ECO:0000256" key="6">
    <source>
        <dbReference type="ARBA" id="ARBA00022807"/>
    </source>
</evidence>
<dbReference type="RefSeq" id="WP_052726816.1">
    <property type="nucleotide sequence ID" value="NZ_KQ034005.1"/>
</dbReference>
<dbReference type="InterPro" id="IPR051202">
    <property type="entry name" value="Peptidase_C40"/>
</dbReference>
<dbReference type="InterPro" id="IPR036779">
    <property type="entry name" value="LysM_dom_sf"/>
</dbReference>
<evidence type="ECO:0000256" key="7">
    <source>
        <dbReference type="SAM" id="SignalP"/>
    </source>
</evidence>
<dbReference type="SUPFAM" id="SSF54001">
    <property type="entry name" value="Cysteine proteinases"/>
    <property type="match status" value="1"/>
</dbReference>
<evidence type="ECO:0000313" key="10">
    <source>
        <dbReference type="EMBL" id="KJY59674.1"/>
    </source>
</evidence>
<name>A0A0F4LN28_9LACO</name>
<dbReference type="PROSITE" id="PS51935">
    <property type="entry name" value="NLPC_P60"/>
    <property type="match status" value="1"/>
</dbReference>
<dbReference type="EMBL" id="JXLG01000016">
    <property type="protein sequence ID" value="KJY59674.1"/>
    <property type="molecule type" value="Genomic_DNA"/>
</dbReference>
<dbReference type="Pfam" id="PF01476">
    <property type="entry name" value="LysM"/>
    <property type="match status" value="2"/>
</dbReference>
<keyword evidence="5" id="KW-0378">Hydrolase</keyword>
<evidence type="ECO:0000259" key="9">
    <source>
        <dbReference type="PROSITE" id="PS51935"/>
    </source>
</evidence>
<dbReference type="PROSITE" id="PS51782">
    <property type="entry name" value="LYSM"/>
    <property type="match status" value="2"/>
</dbReference>
<dbReference type="InterPro" id="IPR018392">
    <property type="entry name" value="LysM"/>
</dbReference>
<evidence type="ECO:0000256" key="2">
    <source>
        <dbReference type="ARBA" id="ARBA00022670"/>
    </source>
</evidence>
<evidence type="ECO:0000256" key="4">
    <source>
        <dbReference type="ARBA" id="ARBA00022737"/>
    </source>
</evidence>
<dbReference type="PANTHER" id="PTHR47053:SF1">
    <property type="entry name" value="MUREIN DD-ENDOPEPTIDASE MEPH-RELATED"/>
    <property type="match status" value="1"/>
</dbReference>
<geneLocation type="plasmid" evidence="10">
    <name>pHma11p1</name>
</geneLocation>
<gene>
    <name evidence="10" type="ORF">JF72_15070</name>
</gene>
<feature type="signal peptide" evidence="7">
    <location>
        <begin position="1"/>
        <end position="34"/>
    </location>
</feature>
<keyword evidence="4" id="KW-0677">Repeat</keyword>
<dbReference type="AlphaFoldDB" id="A0A0F4LN28"/>
<evidence type="ECO:0000256" key="5">
    <source>
        <dbReference type="ARBA" id="ARBA00022801"/>
    </source>
</evidence>
<evidence type="ECO:0000313" key="11">
    <source>
        <dbReference type="Proteomes" id="UP000033682"/>
    </source>
</evidence>
<comment type="caution">
    <text evidence="10">The sequence shown here is derived from an EMBL/GenBank/DDBJ whole genome shotgun (WGS) entry which is preliminary data.</text>
</comment>
<sequence length="286" mass="30354">MKVQTKSRNEIKLALAFLGGGAVSAAAMTQTAHAETVTVKKGQTLQSIAKDKHVSVEALAKNNDLDPDSNLSPNQELDVPEPAKKYTVKEGDTVSEIAHAHGLDTEDVLKWNNLSWDDCVIFIGDELNLQDPTTDQPADTTATAANNNNGHVASIVGSTQAEQIVNLAKQYASMNIPYVWGGSTPSGFDCSGLTSYIFNQIGIGIGRTTIAQEAHVQSTDISDASQVAAVAQPGDLLFWGGHGSTYHVGIYIGNNQFVAAPQPGQNVSVQAVSNYFKPSFVGKVVR</sequence>
<evidence type="ECO:0000256" key="3">
    <source>
        <dbReference type="ARBA" id="ARBA00022729"/>
    </source>
</evidence>
<dbReference type="InterPro" id="IPR038765">
    <property type="entry name" value="Papain-like_cys_pep_sf"/>
</dbReference>
<reference evidence="10 11" key="1">
    <citation type="submission" date="2015-01" db="EMBL/GenBank/DDBJ databases">
        <title>Comparative genomics of the lactic acid bacteria isolated from the honey bee gut.</title>
        <authorList>
            <person name="Ellegaard K.M."/>
            <person name="Tamarit D."/>
            <person name="Javelind E."/>
            <person name="Olofsson T."/>
            <person name="Andersson S.G."/>
            <person name="Vasquez A."/>
        </authorList>
    </citation>
    <scope>NUCLEOTIDE SEQUENCE [LARGE SCALE GENOMIC DNA]</scope>
    <source>
        <strain evidence="10 11">Hma11</strain>
        <plasmid evidence="10">pHma11p1</plasmid>
    </source>
</reference>
<dbReference type="InterPro" id="IPR000064">
    <property type="entry name" value="NLP_P60_dom"/>
</dbReference>
<keyword evidence="11" id="KW-1185">Reference proteome</keyword>
<organism evidence="10 11">
    <name type="scientific">Lactobacillus apis</name>
    <dbReference type="NCBI Taxonomy" id="303541"/>
    <lineage>
        <taxon>Bacteria</taxon>
        <taxon>Bacillati</taxon>
        <taxon>Bacillota</taxon>
        <taxon>Bacilli</taxon>
        <taxon>Lactobacillales</taxon>
        <taxon>Lactobacillaceae</taxon>
        <taxon>Lactobacillus</taxon>
    </lineage>
</organism>
<dbReference type="PATRIC" id="fig|303541.3.peg.80"/>
<dbReference type="Proteomes" id="UP000033682">
    <property type="component" value="Plasmid pHma11p1"/>
</dbReference>
<dbReference type="Gene3D" id="3.10.350.10">
    <property type="entry name" value="LysM domain"/>
    <property type="match status" value="2"/>
</dbReference>
<comment type="similarity">
    <text evidence="1">Belongs to the peptidase C40 family.</text>
</comment>